<evidence type="ECO:0000313" key="2">
    <source>
        <dbReference type="EMBL" id="THX30655.1"/>
    </source>
</evidence>
<gene>
    <name evidence="2" type="ORF">D6D12_03412</name>
</gene>
<proteinExistence type="predicted"/>
<dbReference type="PANTHER" id="PTHR40788">
    <property type="entry name" value="CLR5 DOMAIN-CONTAINING PROTEIN-RELATED"/>
    <property type="match status" value="1"/>
</dbReference>
<dbReference type="Proteomes" id="UP000310374">
    <property type="component" value="Unassembled WGS sequence"/>
</dbReference>
<dbReference type="Pfam" id="PF07927">
    <property type="entry name" value="HicA_toxin"/>
    <property type="match status" value="1"/>
</dbReference>
<accession>A0AB74JXH8</accession>
<reference evidence="2 3" key="1">
    <citation type="submission" date="2018-10" db="EMBL/GenBank/DDBJ databases">
        <title>Fifty Aureobasidium pullulans genomes reveal a recombining polyextremotolerant generalist.</title>
        <authorList>
            <person name="Gostincar C."/>
            <person name="Turk M."/>
            <person name="Zajc J."/>
            <person name="Gunde-Cimerman N."/>
        </authorList>
    </citation>
    <scope>NUCLEOTIDE SEQUENCE [LARGE SCALE GENOMIC DNA]</scope>
    <source>
        <strain evidence="2 3">EXF-10081</strain>
    </source>
</reference>
<organism evidence="2 3">
    <name type="scientific">Aureobasidium pullulans</name>
    <name type="common">Black yeast</name>
    <name type="synonym">Pullularia pullulans</name>
    <dbReference type="NCBI Taxonomy" id="5580"/>
    <lineage>
        <taxon>Eukaryota</taxon>
        <taxon>Fungi</taxon>
        <taxon>Dikarya</taxon>
        <taxon>Ascomycota</taxon>
        <taxon>Pezizomycotina</taxon>
        <taxon>Dothideomycetes</taxon>
        <taxon>Dothideomycetidae</taxon>
        <taxon>Dothideales</taxon>
        <taxon>Saccotheciaceae</taxon>
        <taxon>Aureobasidium</taxon>
    </lineage>
</organism>
<sequence length="901" mass="103418">MPSFTEIVYNPYKDHPRRSRMWMVRDTLYRLKIRDKVINFKYADDGDQPSLGIVIDEDDPPVSPFDCGDDCKECFPQFFPATVRVSNAVAQQSILAMTEAIQENTASLRSSLAAHADFVVTRWRKKSREKRLTFLEEHSSLYPKKWAAVHLLNAVNYPHSEDEHVYYTGPNSQALFFNTQTEQVSRVQRVPHPRDPEGVVNRFRDTWFLPYLDAEMLSEDPLLLLGLLHHRTVNEPEKWISFDSSHVVLAECFGPIDHVFNPQCVLVQGPDYGKLVSWNARQMHRGEIMGFTKAYFVFTAQSRMMALLRRFVSGLLAEANEAPIYELHPKWSQLVQTDFSRFGTTSAWSTDSIKPFSAPPSFDPHAIVEFVASRHRAARDEIELLQTDPAYVQFRARELASAHFFETFSGSDRWPYFVDQLFLIPLQREMYWRQLNGESKRMGVWLQAIEECPSDTVARAEYEYFVSIVWDLCLESFAVFESGVEGSLLYQRGFEKNLNIQGDGKPNKHDRKFSKDDYFPDDMLYWAVSSLGYDAYRPLSMDPSLNFAIIDYMCRTDRKQATRISQSLLVQLSDMAVLFDIMDSIKSRPIRECQITHENAKKLLKEECRDQFIKKINPPFADKEIGDKLGEFLERACTQSTWPRGRKNQEWLDEATASHEALDVFWSEMRTIWAHKLRNEGGVAESYIKEDIDGLMRFSQSEKHLTELAAQREHVLCQLARREKRTVDAELVLQTVWGDDSDNSSTSPQTPVARKTRTRSSRSVSKDNTETLPPAPVEPAINLSQPSKIAVRRDNIAIFKAMFPGNGEDSSRSFAWQHFLAAMTDAGFSILQSQGSAVTLKLEKSQGVNTIVVHRPHPVATINPIMLRSIAKRMSKWFGWGKKTFVEQEKEQGLVDRSVAA</sequence>
<feature type="region of interest" description="Disordered" evidence="1">
    <location>
        <begin position="738"/>
        <end position="783"/>
    </location>
</feature>
<dbReference type="EMBL" id="QZAT01000029">
    <property type="protein sequence ID" value="THX30655.1"/>
    <property type="molecule type" value="Genomic_DNA"/>
</dbReference>
<dbReference type="PANTHER" id="PTHR40788:SF2">
    <property type="entry name" value="CLR5 DOMAIN-CONTAINING PROTEIN"/>
    <property type="match status" value="1"/>
</dbReference>
<name>A0AB74JXH8_AURPU</name>
<evidence type="ECO:0000256" key="1">
    <source>
        <dbReference type="SAM" id="MobiDB-lite"/>
    </source>
</evidence>
<dbReference type="InterPro" id="IPR012933">
    <property type="entry name" value="HicA_mRNA_interferase"/>
</dbReference>
<evidence type="ECO:0000313" key="3">
    <source>
        <dbReference type="Proteomes" id="UP000310374"/>
    </source>
</evidence>
<dbReference type="GO" id="GO:0003729">
    <property type="term" value="F:mRNA binding"/>
    <property type="evidence" value="ECO:0007669"/>
    <property type="project" value="InterPro"/>
</dbReference>
<dbReference type="AlphaFoldDB" id="A0AB74JXH8"/>
<comment type="caution">
    <text evidence="2">The sequence shown here is derived from an EMBL/GenBank/DDBJ whole genome shotgun (WGS) entry which is preliminary data.</text>
</comment>
<protein>
    <submittedName>
        <fullName evidence="2">Uncharacterized protein</fullName>
    </submittedName>
</protein>